<dbReference type="EMBL" id="RDQH01000332">
    <property type="protein sequence ID" value="RXH97340.1"/>
    <property type="molecule type" value="Genomic_DNA"/>
</dbReference>
<evidence type="ECO:0000313" key="1">
    <source>
        <dbReference type="EMBL" id="RXH97340.1"/>
    </source>
</evidence>
<reference evidence="1 2" key="1">
    <citation type="submission" date="2018-10" db="EMBL/GenBank/DDBJ databases">
        <title>A high-quality apple genome assembly.</title>
        <authorList>
            <person name="Hu J."/>
        </authorList>
    </citation>
    <scope>NUCLEOTIDE SEQUENCE [LARGE SCALE GENOMIC DNA]</scope>
    <source>
        <strain evidence="2">cv. HFTH1</strain>
        <tissue evidence="1">Young leaf</tissue>
    </source>
</reference>
<accession>A0A498JPG4</accession>
<comment type="caution">
    <text evidence="1">The sequence shown here is derived from an EMBL/GenBank/DDBJ whole genome shotgun (WGS) entry which is preliminary data.</text>
</comment>
<name>A0A498JPG4_MALDO</name>
<dbReference type="AlphaFoldDB" id="A0A498JPG4"/>
<dbReference type="Proteomes" id="UP000290289">
    <property type="component" value="Chromosome 6"/>
</dbReference>
<proteinExistence type="predicted"/>
<evidence type="ECO:0008006" key="3">
    <source>
        <dbReference type="Google" id="ProtNLM"/>
    </source>
</evidence>
<sequence>MSAARKSSEETICRGAHLVATQTSSSSTTTRPSLSCSEVAHFLKLTKTNYLFWLSHMKPFLLGHHLFGYMDGTILAPTTTLPIVVKEPAKPNSAFTMLF</sequence>
<gene>
    <name evidence="1" type="ORF">DVH24_036008</name>
</gene>
<protein>
    <recommendedName>
        <fullName evidence="3">Retrotransposon Copia-like N-terminal domain-containing protein</fullName>
    </recommendedName>
</protein>
<evidence type="ECO:0000313" key="2">
    <source>
        <dbReference type="Proteomes" id="UP000290289"/>
    </source>
</evidence>
<organism evidence="1 2">
    <name type="scientific">Malus domestica</name>
    <name type="common">Apple</name>
    <name type="synonym">Pyrus malus</name>
    <dbReference type="NCBI Taxonomy" id="3750"/>
    <lineage>
        <taxon>Eukaryota</taxon>
        <taxon>Viridiplantae</taxon>
        <taxon>Streptophyta</taxon>
        <taxon>Embryophyta</taxon>
        <taxon>Tracheophyta</taxon>
        <taxon>Spermatophyta</taxon>
        <taxon>Magnoliopsida</taxon>
        <taxon>eudicotyledons</taxon>
        <taxon>Gunneridae</taxon>
        <taxon>Pentapetalae</taxon>
        <taxon>rosids</taxon>
        <taxon>fabids</taxon>
        <taxon>Rosales</taxon>
        <taxon>Rosaceae</taxon>
        <taxon>Amygdaloideae</taxon>
        <taxon>Maleae</taxon>
        <taxon>Malus</taxon>
    </lineage>
</organism>
<keyword evidence="2" id="KW-1185">Reference proteome</keyword>